<keyword evidence="1" id="KW-0732">Signal</keyword>
<evidence type="ECO:0000313" key="2">
    <source>
        <dbReference type="EMBL" id="OTF70755.1"/>
    </source>
</evidence>
<keyword evidence="3" id="KW-1185">Reference proteome</keyword>
<sequence>MFTLKSILLTILLSISLIQMIKSDEEYWEFLDYIPKEEKWEIIKNTPYPVPSYHLPSEKVIDISEPGYYEKAQGDNLKKVIGTIRVYSPDPTKVVVFYLVKMYIICQHKSTSTFIRWFDGWNIGDNIIIPYVLDRGHQERFSDNLCELGRRFRLKFIRYTASQNFAQIDYLYDVENPLSFSFFVYFKDNPQRKFIFMEVKACHALILDSLDVQRYEASLRIKYFQVGDPTVSNVIKDGEKNPIT</sequence>
<protein>
    <submittedName>
        <fullName evidence="2">Uncharacterized protein</fullName>
    </submittedName>
</protein>
<feature type="non-terminal residue" evidence="2">
    <location>
        <position position="244"/>
    </location>
</feature>
<reference evidence="2 3" key="1">
    <citation type="submission" date="2017-03" db="EMBL/GenBank/DDBJ databases">
        <title>Genome Survey of Euroglyphus maynei.</title>
        <authorList>
            <person name="Arlian L.G."/>
            <person name="Morgan M.S."/>
            <person name="Rider S.D."/>
        </authorList>
    </citation>
    <scope>NUCLEOTIDE SEQUENCE [LARGE SCALE GENOMIC DNA]</scope>
    <source>
        <strain evidence="2">Arlian Lab</strain>
        <tissue evidence="2">Whole body</tissue>
    </source>
</reference>
<name>A0A1Y3AU86_EURMA</name>
<gene>
    <name evidence="2" type="ORF">BLA29_008175</name>
</gene>
<evidence type="ECO:0000256" key="1">
    <source>
        <dbReference type="SAM" id="SignalP"/>
    </source>
</evidence>
<organism evidence="2 3">
    <name type="scientific">Euroglyphus maynei</name>
    <name type="common">Mayne's house dust mite</name>
    <dbReference type="NCBI Taxonomy" id="6958"/>
    <lineage>
        <taxon>Eukaryota</taxon>
        <taxon>Metazoa</taxon>
        <taxon>Ecdysozoa</taxon>
        <taxon>Arthropoda</taxon>
        <taxon>Chelicerata</taxon>
        <taxon>Arachnida</taxon>
        <taxon>Acari</taxon>
        <taxon>Acariformes</taxon>
        <taxon>Sarcoptiformes</taxon>
        <taxon>Astigmata</taxon>
        <taxon>Psoroptidia</taxon>
        <taxon>Analgoidea</taxon>
        <taxon>Pyroglyphidae</taxon>
        <taxon>Pyroglyphinae</taxon>
        <taxon>Euroglyphus</taxon>
    </lineage>
</organism>
<comment type="caution">
    <text evidence="2">The sequence shown here is derived from an EMBL/GenBank/DDBJ whole genome shotgun (WGS) entry which is preliminary data.</text>
</comment>
<dbReference type="Proteomes" id="UP000194236">
    <property type="component" value="Unassembled WGS sequence"/>
</dbReference>
<dbReference type="OrthoDB" id="10056927at2759"/>
<proteinExistence type="predicted"/>
<feature type="chain" id="PRO_5012079160" evidence="1">
    <location>
        <begin position="24"/>
        <end position="244"/>
    </location>
</feature>
<evidence type="ECO:0000313" key="3">
    <source>
        <dbReference type="Proteomes" id="UP000194236"/>
    </source>
</evidence>
<dbReference type="EMBL" id="MUJZ01064131">
    <property type="protein sequence ID" value="OTF70755.1"/>
    <property type="molecule type" value="Genomic_DNA"/>
</dbReference>
<accession>A0A1Y3AU86</accession>
<dbReference type="AlphaFoldDB" id="A0A1Y3AU86"/>
<feature type="signal peptide" evidence="1">
    <location>
        <begin position="1"/>
        <end position="23"/>
    </location>
</feature>